<evidence type="ECO:0000256" key="4">
    <source>
        <dbReference type="RuleBase" id="RU367022"/>
    </source>
</evidence>
<sequence length="207" mass="22448">MDMGMATAADSFCTSSMGGGMIMYMDGFRFSLKGGQPCLNLFFPEWTLDSKGKFVAAMVGVLLLAVAVEGVSKLRYCIIRAAKASYRSPDQNQWNLTLLRFGISSMHGAQALFGYIIMLATMTFSLELLSCVILGLGIGYGVFFQTDDVFRESGHVTTNPCCAFMEDEVKDLHSLKRDVVGAFHPDDTPVSTTVSDSGTDNCTPNPV</sequence>
<comment type="subcellular location">
    <subcellularLocation>
        <location evidence="4">Membrane</location>
        <topology evidence="4">Multi-pass membrane protein</topology>
    </subcellularLocation>
</comment>
<reference evidence="5 6" key="1">
    <citation type="journal article" date="2008" name="Nature">
        <title>The Phaeodactylum genome reveals the evolutionary history of diatom genomes.</title>
        <authorList>
            <person name="Bowler C."/>
            <person name="Allen A.E."/>
            <person name="Badger J.H."/>
            <person name="Grimwood J."/>
            <person name="Jabbari K."/>
            <person name="Kuo A."/>
            <person name="Maheswari U."/>
            <person name="Martens C."/>
            <person name="Maumus F."/>
            <person name="Otillar R.P."/>
            <person name="Rayko E."/>
            <person name="Salamov A."/>
            <person name="Vandepoele K."/>
            <person name="Beszteri B."/>
            <person name="Gruber A."/>
            <person name="Heijde M."/>
            <person name="Katinka M."/>
            <person name="Mock T."/>
            <person name="Valentin K."/>
            <person name="Verret F."/>
            <person name="Berges J.A."/>
            <person name="Brownlee C."/>
            <person name="Cadoret J.P."/>
            <person name="Chiovitti A."/>
            <person name="Choi C.J."/>
            <person name="Coesel S."/>
            <person name="De Martino A."/>
            <person name="Detter J.C."/>
            <person name="Durkin C."/>
            <person name="Falciatore A."/>
            <person name="Fournet J."/>
            <person name="Haruta M."/>
            <person name="Huysman M.J."/>
            <person name="Jenkins B.D."/>
            <person name="Jiroutova K."/>
            <person name="Jorgensen R.E."/>
            <person name="Joubert Y."/>
            <person name="Kaplan A."/>
            <person name="Kroger N."/>
            <person name="Kroth P.G."/>
            <person name="La Roche J."/>
            <person name="Lindquist E."/>
            <person name="Lommer M."/>
            <person name="Martin-Jezequel V."/>
            <person name="Lopez P.J."/>
            <person name="Lucas S."/>
            <person name="Mangogna M."/>
            <person name="McGinnis K."/>
            <person name="Medlin L.K."/>
            <person name="Montsant A."/>
            <person name="Oudot-Le Secq M.P."/>
            <person name="Napoli C."/>
            <person name="Obornik M."/>
            <person name="Parker M.S."/>
            <person name="Petit J.L."/>
            <person name="Porcel B.M."/>
            <person name="Poulsen N."/>
            <person name="Robison M."/>
            <person name="Rychlewski L."/>
            <person name="Rynearson T.A."/>
            <person name="Schmutz J."/>
            <person name="Shapiro H."/>
            <person name="Siaut M."/>
            <person name="Stanley M."/>
            <person name="Sussman M.R."/>
            <person name="Taylor A.R."/>
            <person name="Vardi A."/>
            <person name="von Dassow P."/>
            <person name="Vyverman W."/>
            <person name="Willis A."/>
            <person name="Wyrwicz L.S."/>
            <person name="Rokhsar D.S."/>
            <person name="Weissenbach J."/>
            <person name="Armbrust E.V."/>
            <person name="Green B.R."/>
            <person name="Van de Peer Y."/>
            <person name="Grigoriev I.V."/>
        </authorList>
    </citation>
    <scope>NUCLEOTIDE SEQUENCE [LARGE SCALE GENOMIC DNA]</scope>
    <source>
        <strain evidence="5 6">CCAP 1055/1</strain>
    </source>
</reference>
<dbReference type="Pfam" id="PF04145">
    <property type="entry name" value="Ctr"/>
    <property type="match status" value="1"/>
</dbReference>
<proteinExistence type="inferred from homology"/>
<keyword evidence="2 4" id="KW-1133">Transmembrane helix</keyword>
<gene>
    <name evidence="5" type="ORF">PHATRDRAFT_49224</name>
</gene>
<protein>
    <recommendedName>
        <fullName evidence="4">Copper transport protein</fullName>
    </recommendedName>
</protein>
<dbReference type="PANTHER" id="PTHR12483">
    <property type="entry name" value="SOLUTE CARRIER FAMILY 31 COPPER TRANSPORTERS"/>
    <property type="match status" value="1"/>
</dbReference>
<dbReference type="HOGENOM" id="CLU_1328611_0_0_1"/>
<evidence type="ECO:0000256" key="2">
    <source>
        <dbReference type="ARBA" id="ARBA00022989"/>
    </source>
</evidence>
<keyword evidence="4" id="KW-0186">Copper</keyword>
<dbReference type="AlphaFoldDB" id="B7G9W3"/>
<dbReference type="RefSeq" id="XP_002183845.1">
    <property type="nucleotide sequence ID" value="XM_002183809.1"/>
</dbReference>
<dbReference type="InterPro" id="IPR007274">
    <property type="entry name" value="Cop_transporter"/>
</dbReference>
<dbReference type="PaxDb" id="2850-Phatr49224"/>
<keyword evidence="4" id="KW-0813">Transport</keyword>
<dbReference type="InParanoid" id="B7G9W3"/>
<evidence type="ECO:0000313" key="5">
    <source>
        <dbReference type="EMBL" id="EEC44514.1"/>
    </source>
</evidence>
<dbReference type="Proteomes" id="UP000000759">
    <property type="component" value="Chromosome 21"/>
</dbReference>
<keyword evidence="4" id="KW-0406">Ion transport</keyword>
<feature type="transmembrane region" description="Helical" evidence="4">
    <location>
        <begin position="97"/>
        <end position="118"/>
    </location>
</feature>
<evidence type="ECO:0000256" key="1">
    <source>
        <dbReference type="ARBA" id="ARBA00022692"/>
    </source>
</evidence>
<feature type="transmembrane region" description="Helical" evidence="4">
    <location>
        <begin position="54"/>
        <end position="76"/>
    </location>
</feature>
<dbReference type="KEGG" id="pti:PHATRDRAFT_49224"/>
<keyword evidence="3 4" id="KW-0472">Membrane</keyword>
<comment type="similarity">
    <text evidence="4">Belongs to the copper transporter (Ctr) (TC 1.A.56) family. SLC31A subfamily.</text>
</comment>
<reference evidence="6" key="2">
    <citation type="submission" date="2008-08" db="EMBL/GenBank/DDBJ databases">
        <authorList>
            <consortium name="Diatom Consortium"/>
            <person name="Grigoriev I."/>
            <person name="Grimwood J."/>
            <person name="Kuo A."/>
            <person name="Otillar R.P."/>
            <person name="Salamov A."/>
            <person name="Detter J.C."/>
            <person name="Lindquist E."/>
            <person name="Shapiro H."/>
            <person name="Lucas S."/>
            <person name="Glavina del Rio T."/>
            <person name="Pitluck S."/>
            <person name="Rokhsar D."/>
            <person name="Bowler C."/>
        </authorList>
    </citation>
    <scope>GENOME REANNOTATION</scope>
    <source>
        <strain evidence="6">CCAP 1055/1</strain>
    </source>
</reference>
<accession>B7G9W3</accession>
<evidence type="ECO:0000256" key="3">
    <source>
        <dbReference type="ARBA" id="ARBA00023136"/>
    </source>
</evidence>
<dbReference type="GO" id="GO:0005375">
    <property type="term" value="F:copper ion transmembrane transporter activity"/>
    <property type="evidence" value="ECO:0007669"/>
    <property type="project" value="UniProtKB-UniRule"/>
</dbReference>
<name>B7G9W3_PHATC</name>
<evidence type="ECO:0000313" key="6">
    <source>
        <dbReference type="Proteomes" id="UP000000759"/>
    </source>
</evidence>
<keyword evidence="4" id="KW-0187">Copper transport</keyword>
<dbReference type="OrthoDB" id="161814at2759"/>
<feature type="transmembrane region" description="Helical" evidence="4">
    <location>
        <begin position="124"/>
        <end position="143"/>
    </location>
</feature>
<dbReference type="EMBL" id="CM000623">
    <property type="protein sequence ID" value="EEC44514.1"/>
    <property type="molecule type" value="Genomic_DNA"/>
</dbReference>
<organism evidence="5 6">
    <name type="scientific">Phaeodactylum tricornutum (strain CCAP 1055/1)</name>
    <dbReference type="NCBI Taxonomy" id="556484"/>
    <lineage>
        <taxon>Eukaryota</taxon>
        <taxon>Sar</taxon>
        <taxon>Stramenopiles</taxon>
        <taxon>Ochrophyta</taxon>
        <taxon>Bacillariophyta</taxon>
        <taxon>Bacillariophyceae</taxon>
        <taxon>Bacillariophycidae</taxon>
        <taxon>Naviculales</taxon>
        <taxon>Phaeodactylaceae</taxon>
        <taxon>Phaeodactylum</taxon>
    </lineage>
</organism>
<dbReference type="GO" id="GO:0016020">
    <property type="term" value="C:membrane"/>
    <property type="evidence" value="ECO:0007669"/>
    <property type="project" value="UniProtKB-SubCell"/>
</dbReference>
<keyword evidence="6" id="KW-1185">Reference proteome</keyword>
<dbReference type="GeneID" id="7195527"/>
<keyword evidence="1 4" id="KW-0812">Transmembrane</keyword>